<organism evidence="1 2">
    <name type="scientific">Vararia minispora EC-137</name>
    <dbReference type="NCBI Taxonomy" id="1314806"/>
    <lineage>
        <taxon>Eukaryota</taxon>
        <taxon>Fungi</taxon>
        <taxon>Dikarya</taxon>
        <taxon>Basidiomycota</taxon>
        <taxon>Agaricomycotina</taxon>
        <taxon>Agaricomycetes</taxon>
        <taxon>Russulales</taxon>
        <taxon>Lachnocladiaceae</taxon>
        <taxon>Vararia</taxon>
    </lineage>
</organism>
<evidence type="ECO:0000313" key="1">
    <source>
        <dbReference type="EMBL" id="KAI0026868.1"/>
    </source>
</evidence>
<comment type="caution">
    <text evidence="1">The sequence shown here is derived from an EMBL/GenBank/DDBJ whole genome shotgun (WGS) entry which is preliminary data.</text>
</comment>
<reference evidence="1" key="2">
    <citation type="journal article" date="2022" name="New Phytol.">
        <title>Evolutionary transition to the ectomycorrhizal habit in the genomes of a hyperdiverse lineage of mushroom-forming fungi.</title>
        <authorList>
            <person name="Looney B."/>
            <person name="Miyauchi S."/>
            <person name="Morin E."/>
            <person name="Drula E."/>
            <person name="Courty P.E."/>
            <person name="Kohler A."/>
            <person name="Kuo A."/>
            <person name="LaButti K."/>
            <person name="Pangilinan J."/>
            <person name="Lipzen A."/>
            <person name="Riley R."/>
            <person name="Andreopoulos W."/>
            <person name="He G."/>
            <person name="Johnson J."/>
            <person name="Nolan M."/>
            <person name="Tritt A."/>
            <person name="Barry K.W."/>
            <person name="Grigoriev I.V."/>
            <person name="Nagy L.G."/>
            <person name="Hibbett D."/>
            <person name="Henrissat B."/>
            <person name="Matheny P.B."/>
            <person name="Labbe J."/>
            <person name="Martin F.M."/>
        </authorList>
    </citation>
    <scope>NUCLEOTIDE SEQUENCE</scope>
    <source>
        <strain evidence="1">EC-137</strain>
    </source>
</reference>
<gene>
    <name evidence="1" type="ORF">K488DRAFT_75014</name>
</gene>
<proteinExistence type="predicted"/>
<protein>
    <submittedName>
        <fullName evidence="1">Uncharacterized protein</fullName>
    </submittedName>
</protein>
<dbReference type="EMBL" id="MU274140">
    <property type="protein sequence ID" value="KAI0026868.1"/>
    <property type="molecule type" value="Genomic_DNA"/>
</dbReference>
<sequence>MYSGSATRGVVAVPLRHTRHEHYTVRFTLRVWVLSIPMPKIPPILLAAIARSPTDTAEVPAELHFSIVEHLHQVNIHPVSVSADGTESERKLQRLIEARAHSILPICVANNEPSHILRLDIPSARRFAANALDSHLRFHEEPALSIYISFSENLSTCGKIERYTTLRVRAWPFELALCSWLADAPNLSLRIRDDQSALSAYMFVPDGFVVGWQNQTVNHAFRMLLMSLPGLLTSGNCERARQTPPHVVRFYRPSPPFLIVSWKPDQRGRLCIVPTVRYVPISHVAVFLDWVGTWPLNAERSGEQSEQCEPTGPGKQNKECDRRKHVSWRAARAYQVQRTETRGAADGSMPVGEQSERREHTKPGKQSEQRERTPVGEQSERREHTGFGEQNKGATDGSMPVGEQSERCEHTKPGEQSEQRERTGPGEQDKKASEASTRSRTTASTASASGEQSEQCEHMEHTNPGEQSQRTNPGQQTMGQDKAEVALRQCPQETAALARRAQGSSGTRSPRMAAKERNPKIPVPICRPMYRIDASPPPSNVPAPPPASSIPAPPTPPVSTSTMPGTRVCARAGWSSDIGSIAQFLTVSRAEPPLQPTDSLRLRPSAQVVDLPALRPSARPMRHPRPTSGRLHFGWDTLATSDRPHTDGTSLATRVPLTPVHPSAPGSDVAAD</sequence>
<keyword evidence="2" id="KW-1185">Reference proteome</keyword>
<accession>A0ACB8Q5L1</accession>
<name>A0ACB8Q5L1_9AGAM</name>
<dbReference type="Proteomes" id="UP000814128">
    <property type="component" value="Unassembled WGS sequence"/>
</dbReference>
<evidence type="ECO:0000313" key="2">
    <source>
        <dbReference type="Proteomes" id="UP000814128"/>
    </source>
</evidence>
<reference evidence="1" key="1">
    <citation type="submission" date="2021-02" db="EMBL/GenBank/DDBJ databases">
        <authorList>
            <consortium name="DOE Joint Genome Institute"/>
            <person name="Ahrendt S."/>
            <person name="Looney B.P."/>
            <person name="Miyauchi S."/>
            <person name="Morin E."/>
            <person name="Drula E."/>
            <person name="Courty P.E."/>
            <person name="Chicoki N."/>
            <person name="Fauchery L."/>
            <person name="Kohler A."/>
            <person name="Kuo A."/>
            <person name="Labutti K."/>
            <person name="Pangilinan J."/>
            <person name="Lipzen A."/>
            <person name="Riley R."/>
            <person name="Andreopoulos W."/>
            <person name="He G."/>
            <person name="Johnson J."/>
            <person name="Barry K.W."/>
            <person name="Grigoriev I.V."/>
            <person name="Nagy L."/>
            <person name="Hibbett D."/>
            <person name="Henrissat B."/>
            <person name="Matheny P.B."/>
            <person name="Labbe J."/>
            <person name="Martin F."/>
        </authorList>
    </citation>
    <scope>NUCLEOTIDE SEQUENCE</scope>
    <source>
        <strain evidence="1">EC-137</strain>
    </source>
</reference>